<dbReference type="SUPFAM" id="SSF49373">
    <property type="entry name" value="Invasin/intimin cell-adhesion fragments"/>
    <property type="match status" value="9"/>
</dbReference>
<feature type="domain" description="BIG2" evidence="2">
    <location>
        <begin position="115"/>
        <end position="195"/>
    </location>
</feature>
<feature type="domain" description="BIG2" evidence="2">
    <location>
        <begin position="198"/>
        <end position="278"/>
    </location>
</feature>
<feature type="domain" description="BIG2" evidence="2">
    <location>
        <begin position="281"/>
        <end position="361"/>
    </location>
</feature>
<dbReference type="RefSeq" id="WP_130607334.1">
    <property type="nucleotide sequence ID" value="NZ_AP019400.1"/>
</dbReference>
<feature type="domain" description="BIG2" evidence="2">
    <location>
        <begin position="31"/>
        <end position="111"/>
    </location>
</feature>
<dbReference type="InterPro" id="IPR003343">
    <property type="entry name" value="Big_2"/>
</dbReference>
<feature type="domain" description="BIG2" evidence="2">
    <location>
        <begin position="786"/>
        <end position="864"/>
    </location>
</feature>
<name>A0A3T1D3H5_9BACL</name>
<feature type="domain" description="BIG2" evidence="2">
    <location>
        <begin position="696"/>
        <end position="776"/>
    </location>
</feature>
<feature type="domain" description="BIG2" evidence="2">
    <location>
        <begin position="613"/>
        <end position="693"/>
    </location>
</feature>
<dbReference type="Gene3D" id="2.60.40.1080">
    <property type="match status" value="10"/>
</dbReference>
<sequence length="866" mass="92087">MSRRFHTFIMGLLVLVLFIQSSAIAMAAEAEISRLVLSRNEVTLEVGGSASLTATAVYVTGSTSDVTIKTDWSSSNSDIAAVYAGIITAKKEGTAVITATYQGKTVIVNVAVSKKVKALTMDINDFDLRVGKEQQIELTAIFEDGSSENVTKKAAWSVDNYSVATVVNGLVTGKKSGTAKVTAKYGNQSLTVEAAVELARRVDMEYADLNLLINEEKQIVLKATYPDGSTQNVSDKAEWKSNNEKVADAIKGVIKAYSAGTATITATYGTKMATINVHVDASRKLEANKQELFLRIGKSEQLELTLTYIDGKTARITDKAKWETSDDSVAYVVNGEVFGQKSGEADITATYGNKSVTIHVDVEVPKRLDLDTNSLDLDLNKSRELKLYATFADGTQELITDKAQWSSDNTAIADVIKGKVTGYKSGTTTIKAAYGGKQVTAAVRVDVPNQIVLSKSTVDMQIGESITLISNAYYSGERIVDVSALAQWSSSNPDVVEVNKGTITGLKNGTATITVTYGARTATMVVSVGVIEKLTASQKKLSLRKNETSAITLTAAYKDGLVKDVTTLAEWSSSKPDAASVYKGQITANSSGTTTITASFGKESVTITVDVEVADKLTADTYAITMEVNESKQVKLTSTDSLGNKLEVTDAAEWSSSSKTIVEVNGGLINALAVGKTSVTAKYGGKTVTITVDVGAVLKLESSTDILTMQSGMTQSIKLTATLPDGRTKDVTSLAEWSTGNSKIVFVSQGLLTAIAVGKTKVTAKYNGKTVSISVDVDQLKYLDINRSGKPVAQLTLKADQAIQLEAVATYMSNSERTVTTDGIWSSSQVLVAHVKHGVVTAQGKGSATLTIKFGNKSAKIRIVVE</sequence>
<keyword evidence="1" id="KW-0732">Signal</keyword>
<dbReference type="Pfam" id="PF02368">
    <property type="entry name" value="Big_2"/>
    <property type="match status" value="2"/>
</dbReference>
<reference evidence="3 4" key="1">
    <citation type="submission" date="2019-01" db="EMBL/GenBank/DDBJ databases">
        <title>Complete genome sequence of Cohnella hallensis HS21 isolated from Korean fir (Abies koreana) rhizospheric soil.</title>
        <authorList>
            <person name="Jiang L."/>
            <person name="Kang S.W."/>
            <person name="Kim S."/>
            <person name="Jung J."/>
            <person name="Kim C.Y."/>
            <person name="Kim D.H."/>
            <person name="Kim S.W."/>
            <person name="Lee J."/>
        </authorList>
    </citation>
    <scope>NUCLEOTIDE SEQUENCE [LARGE SCALE GENOMIC DNA]</scope>
    <source>
        <strain evidence="3 4">HS21</strain>
    </source>
</reference>
<dbReference type="Proteomes" id="UP000289856">
    <property type="component" value="Chromosome"/>
</dbReference>
<gene>
    <name evidence="3" type="ORF">KCTCHS21_20430</name>
</gene>
<dbReference type="EMBL" id="AP019400">
    <property type="protein sequence ID" value="BBI32644.1"/>
    <property type="molecule type" value="Genomic_DNA"/>
</dbReference>
<keyword evidence="4" id="KW-1185">Reference proteome</keyword>
<dbReference type="SMART" id="SM00635">
    <property type="entry name" value="BID_2"/>
    <property type="match status" value="10"/>
</dbReference>
<feature type="domain" description="BIG2" evidence="2">
    <location>
        <begin position="447"/>
        <end position="527"/>
    </location>
</feature>
<feature type="domain" description="BIG2" evidence="2">
    <location>
        <begin position="364"/>
        <end position="444"/>
    </location>
</feature>
<evidence type="ECO:0000313" key="4">
    <source>
        <dbReference type="Proteomes" id="UP000289856"/>
    </source>
</evidence>
<organism evidence="3 4">
    <name type="scientific">Cohnella abietis</name>
    <dbReference type="NCBI Taxonomy" id="2507935"/>
    <lineage>
        <taxon>Bacteria</taxon>
        <taxon>Bacillati</taxon>
        <taxon>Bacillota</taxon>
        <taxon>Bacilli</taxon>
        <taxon>Bacillales</taxon>
        <taxon>Paenibacillaceae</taxon>
        <taxon>Cohnella</taxon>
    </lineage>
</organism>
<accession>A0A3T1D3H5</accession>
<proteinExistence type="predicted"/>
<evidence type="ECO:0000259" key="2">
    <source>
        <dbReference type="SMART" id="SM00635"/>
    </source>
</evidence>
<dbReference type="AlphaFoldDB" id="A0A3T1D3H5"/>
<feature type="domain" description="BIG2" evidence="2">
    <location>
        <begin position="530"/>
        <end position="609"/>
    </location>
</feature>
<dbReference type="InterPro" id="IPR008964">
    <property type="entry name" value="Invasin/intimin_cell_adhesion"/>
</dbReference>
<evidence type="ECO:0000256" key="1">
    <source>
        <dbReference type="SAM" id="SignalP"/>
    </source>
</evidence>
<protein>
    <recommendedName>
        <fullName evidence="2">BIG2 domain-containing protein</fullName>
    </recommendedName>
</protein>
<feature type="signal peptide" evidence="1">
    <location>
        <begin position="1"/>
        <end position="27"/>
    </location>
</feature>
<dbReference type="OrthoDB" id="2348975at2"/>
<dbReference type="KEGG" id="cohn:KCTCHS21_20430"/>
<feature type="chain" id="PRO_5019272917" description="BIG2 domain-containing protein" evidence="1">
    <location>
        <begin position="28"/>
        <end position="866"/>
    </location>
</feature>
<evidence type="ECO:0000313" key="3">
    <source>
        <dbReference type="EMBL" id="BBI32644.1"/>
    </source>
</evidence>